<sequence>MDKSLRSTLDLVAPLKMIKHRDKKPAPWYSDHTRELKQASRKLERKWRSTKLEQPHEPPRSPNPSAIFKGRVTRNMNGSLPSPLGGGMGPDCLRLCAKWQFRIPTLF</sequence>
<feature type="compositionally biased region" description="Basic and acidic residues" evidence="1">
    <location>
        <begin position="31"/>
        <end position="59"/>
    </location>
</feature>
<dbReference type="AlphaFoldDB" id="A0A3B3SNW8"/>
<protein>
    <submittedName>
        <fullName evidence="2">Uncharacterized protein</fullName>
    </submittedName>
</protein>
<accession>A0A3B3SNW8</accession>
<reference evidence="2" key="1">
    <citation type="submission" date="2025-08" db="UniProtKB">
        <authorList>
            <consortium name="Ensembl"/>
        </authorList>
    </citation>
    <scope>IDENTIFICATION</scope>
</reference>
<name>A0A3B3SNW8_9TELE</name>
<dbReference type="STRING" id="1676925.ENSPKIP00000031741"/>
<reference evidence="2" key="2">
    <citation type="submission" date="2025-09" db="UniProtKB">
        <authorList>
            <consortium name="Ensembl"/>
        </authorList>
    </citation>
    <scope>IDENTIFICATION</scope>
</reference>
<dbReference type="Ensembl" id="ENSPKIT00000012594.1">
    <property type="protein sequence ID" value="ENSPKIP00000031741.1"/>
    <property type="gene ID" value="ENSPKIG00000012109.1"/>
</dbReference>
<keyword evidence="3" id="KW-1185">Reference proteome</keyword>
<proteinExistence type="predicted"/>
<dbReference type="Proteomes" id="UP000261540">
    <property type="component" value="Unplaced"/>
</dbReference>
<feature type="region of interest" description="Disordered" evidence="1">
    <location>
        <begin position="22"/>
        <end position="87"/>
    </location>
</feature>
<organism evidence="2 3">
    <name type="scientific">Paramormyrops kingsleyae</name>
    <dbReference type="NCBI Taxonomy" id="1676925"/>
    <lineage>
        <taxon>Eukaryota</taxon>
        <taxon>Metazoa</taxon>
        <taxon>Chordata</taxon>
        <taxon>Craniata</taxon>
        <taxon>Vertebrata</taxon>
        <taxon>Euteleostomi</taxon>
        <taxon>Actinopterygii</taxon>
        <taxon>Neopterygii</taxon>
        <taxon>Teleostei</taxon>
        <taxon>Osteoglossocephala</taxon>
        <taxon>Osteoglossomorpha</taxon>
        <taxon>Osteoglossiformes</taxon>
        <taxon>Mormyridae</taxon>
        <taxon>Paramormyrops</taxon>
    </lineage>
</organism>
<evidence type="ECO:0000313" key="3">
    <source>
        <dbReference type="Proteomes" id="UP000261540"/>
    </source>
</evidence>
<evidence type="ECO:0000313" key="2">
    <source>
        <dbReference type="Ensembl" id="ENSPKIP00000031741.1"/>
    </source>
</evidence>
<evidence type="ECO:0000256" key="1">
    <source>
        <dbReference type="SAM" id="MobiDB-lite"/>
    </source>
</evidence>